<evidence type="ECO:0000313" key="8">
    <source>
        <dbReference type="Proteomes" id="UP000198615"/>
    </source>
</evidence>
<dbReference type="Proteomes" id="UP000198615">
    <property type="component" value="Unassembled WGS sequence"/>
</dbReference>
<name>A0A8G2BHY4_9PROT</name>
<evidence type="ECO:0000256" key="3">
    <source>
        <dbReference type="ARBA" id="ARBA00022723"/>
    </source>
</evidence>
<dbReference type="InterPro" id="IPR016192">
    <property type="entry name" value="APOBEC/CMP_deaminase_Zn-bd"/>
</dbReference>
<keyword evidence="4" id="KW-0378">Hydrolase</keyword>
<evidence type="ECO:0000256" key="5">
    <source>
        <dbReference type="ARBA" id="ARBA00022833"/>
    </source>
</evidence>
<evidence type="ECO:0000259" key="6">
    <source>
        <dbReference type="PROSITE" id="PS51747"/>
    </source>
</evidence>
<dbReference type="PANTHER" id="PTHR11086:SF18">
    <property type="entry name" value="DEOXYCYTIDYLATE DEAMINASE"/>
    <property type="match status" value="1"/>
</dbReference>
<dbReference type="CDD" id="cd01286">
    <property type="entry name" value="deoxycytidylate_deaminase"/>
    <property type="match status" value="1"/>
</dbReference>
<comment type="cofactor">
    <cofactor evidence="1">
        <name>Zn(2+)</name>
        <dbReference type="ChEBI" id="CHEBI:29105"/>
    </cofactor>
</comment>
<reference evidence="7 8" key="1">
    <citation type="submission" date="2016-10" db="EMBL/GenBank/DDBJ databases">
        <authorList>
            <person name="Varghese N."/>
            <person name="Submissions S."/>
        </authorList>
    </citation>
    <scope>NUCLEOTIDE SEQUENCE [LARGE SCALE GENOMIC DNA]</scope>
    <source>
        <strain evidence="7 8">DSM 18839</strain>
    </source>
</reference>
<dbReference type="InterPro" id="IPR016193">
    <property type="entry name" value="Cytidine_deaminase-like"/>
</dbReference>
<dbReference type="PANTHER" id="PTHR11086">
    <property type="entry name" value="DEOXYCYTIDYLATE DEAMINASE-RELATED"/>
    <property type="match status" value="1"/>
</dbReference>
<evidence type="ECO:0000313" key="7">
    <source>
        <dbReference type="EMBL" id="SDF82525.1"/>
    </source>
</evidence>
<proteinExistence type="inferred from homology"/>
<evidence type="ECO:0000256" key="2">
    <source>
        <dbReference type="ARBA" id="ARBA00006576"/>
    </source>
</evidence>
<dbReference type="SUPFAM" id="SSF53927">
    <property type="entry name" value="Cytidine deaminase-like"/>
    <property type="match status" value="1"/>
</dbReference>
<dbReference type="Gene3D" id="3.40.140.10">
    <property type="entry name" value="Cytidine Deaminase, domain 2"/>
    <property type="match status" value="1"/>
</dbReference>
<evidence type="ECO:0000256" key="4">
    <source>
        <dbReference type="ARBA" id="ARBA00022801"/>
    </source>
</evidence>
<organism evidence="7 8">
    <name type="scientific">Thalassobaculum litoreum DSM 18839</name>
    <dbReference type="NCBI Taxonomy" id="1123362"/>
    <lineage>
        <taxon>Bacteria</taxon>
        <taxon>Pseudomonadati</taxon>
        <taxon>Pseudomonadota</taxon>
        <taxon>Alphaproteobacteria</taxon>
        <taxon>Rhodospirillales</taxon>
        <taxon>Thalassobaculaceae</taxon>
        <taxon>Thalassobaculum</taxon>
    </lineage>
</organism>
<dbReference type="AlphaFoldDB" id="A0A8G2BHY4"/>
<sequence length="177" mass="19326">MAITKWDLRFMDVAQLIASWSKDSSTKVGAVIADPAHRIVSTGYNGLPRGLADDGARMTDRDVKLRLTLHAEHNAILFAQRDLLGCTIYVTAHPCAHCAAQIVQTGIARVVFASSGSYEERWAADIQLAAELFGDTGVGVERADRSGLAELQRLGQEFDARCEPDQHERCASANTER</sequence>
<comment type="similarity">
    <text evidence="2">Belongs to the cytidine and deoxycytidylate deaminase family.</text>
</comment>
<dbReference type="EMBL" id="FNBW01000007">
    <property type="protein sequence ID" value="SDF82525.1"/>
    <property type="molecule type" value="Genomic_DNA"/>
</dbReference>
<dbReference type="InterPro" id="IPR002125">
    <property type="entry name" value="CMP_dCMP_dom"/>
</dbReference>
<keyword evidence="5" id="KW-0862">Zinc</keyword>
<accession>A0A8G2BHY4</accession>
<evidence type="ECO:0000256" key="1">
    <source>
        <dbReference type="ARBA" id="ARBA00001947"/>
    </source>
</evidence>
<gene>
    <name evidence="7" type="ORF">SAMN05660686_02423</name>
</gene>
<protein>
    <submittedName>
        <fullName evidence="7">dCMP deaminase</fullName>
    </submittedName>
</protein>
<dbReference type="InterPro" id="IPR015517">
    <property type="entry name" value="dCMP_deaminase-rel"/>
</dbReference>
<dbReference type="Pfam" id="PF00383">
    <property type="entry name" value="dCMP_cyt_deam_1"/>
    <property type="match status" value="1"/>
</dbReference>
<keyword evidence="3" id="KW-0479">Metal-binding</keyword>
<dbReference type="PROSITE" id="PS00903">
    <property type="entry name" value="CYT_DCMP_DEAMINASES_1"/>
    <property type="match status" value="1"/>
</dbReference>
<feature type="domain" description="CMP/dCMP-type deaminase" evidence="6">
    <location>
        <begin position="5"/>
        <end position="125"/>
    </location>
</feature>
<dbReference type="InterPro" id="IPR035105">
    <property type="entry name" value="Deoxycytidylate_deaminase_dom"/>
</dbReference>
<dbReference type="GO" id="GO:0004132">
    <property type="term" value="F:dCMP deaminase activity"/>
    <property type="evidence" value="ECO:0007669"/>
    <property type="project" value="TreeGrafter"/>
</dbReference>
<dbReference type="GO" id="GO:0008270">
    <property type="term" value="F:zinc ion binding"/>
    <property type="evidence" value="ECO:0007669"/>
    <property type="project" value="InterPro"/>
</dbReference>
<dbReference type="PROSITE" id="PS51747">
    <property type="entry name" value="CYT_DCMP_DEAMINASES_2"/>
    <property type="match status" value="1"/>
</dbReference>
<comment type="caution">
    <text evidence="7">The sequence shown here is derived from an EMBL/GenBank/DDBJ whole genome shotgun (WGS) entry which is preliminary data.</text>
</comment>
<dbReference type="OrthoDB" id="9788517at2"/>
<dbReference type="GO" id="GO:0005737">
    <property type="term" value="C:cytoplasm"/>
    <property type="evidence" value="ECO:0007669"/>
    <property type="project" value="TreeGrafter"/>
</dbReference>
<dbReference type="RefSeq" id="WP_093150581.1">
    <property type="nucleotide sequence ID" value="NZ_FNBW01000007.1"/>
</dbReference>
<keyword evidence="8" id="KW-1185">Reference proteome</keyword>